<dbReference type="PANTHER" id="PTHR47055:SF3">
    <property type="entry name" value="PHORBOL-ESTER_DAG-TYPE DOMAIN-CONTAINING PROTEIN"/>
    <property type="match status" value="1"/>
</dbReference>
<protein>
    <recommendedName>
        <fullName evidence="3">PiggyBac transposable element-derived protein domain-containing protein</fullName>
    </recommendedName>
</protein>
<dbReference type="EMBL" id="JANEYF010003051">
    <property type="protein sequence ID" value="KAJ8939719.1"/>
    <property type="molecule type" value="Genomic_DNA"/>
</dbReference>
<evidence type="ECO:0000313" key="2">
    <source>
        <dbReference type="Proteomes" id="UP001162156"/>
    </source>
</evidence>
<name>A0AAV8XMR0_9CUCU</name>
<accession>A0AAV8XMR0</accession>
<evidence type="ECO:0008006" key="3">
    <source>
        <dbReference type="Google" id="ProtNLM"/>
    </source>
</evidence>
<keyword evidence="2" id="KW-1185">Reference proteome</keyword>
<proteinExistence type="predicted"/>
<reference evidence="1" key="1">
    <citation type="journal article" date="2023" name="Insect Mol. Biol.">
        <title>Genome sequencing provides insights into the evolution of gene families encoding plant cell wall-degrading enzymes in longhorned beetles.</title>
        <authorList>
            <person name="Shin N.R."/>
            <person name="Okamura Y."/>
            <person name="Kirsch R."/>
            <person name="Pauchet Y."/>
        </authorList>
    </citation>
    <scope>NUCLEOTIDE SEQUENCE</scope>
    <source>
        <strain evidence="1">RBIC_L_NR</strain>
    </source>
</reference>
<dbReference type="GO" id="GO:0043565">
    <property type="term" value="F:sequence-specific DNA binding"/>
    <property type="evidence" value="ECO:0007669"/>
    <property type="project" value="TreeGrafter"/>
</dbReference>
<dbReference type="Proteomes" id="UP001162156">
    <property type="component" value="Unassembled WGS sequence"/>
</dbReference>
<sequence length="173" mass="20086">MGDSQQLSGNRHQFTFRHWKRPLTLNELLEEVENIDNIADIPNEIIIFPPENANDYNTDEDSGDETEVMLSNLPGSQLRGNVEVFMDQDQEDNLEENWDSEDEMPLSSFKKLKKPKHFDYAINVDLTDKDLKTSFPEWNPVHLAKNNLSPANTCRHINRRGRTVYLINNTVKD</sequence>
<dbReference type="InterPro" id="IPR052638">
    <property type="entry name" value="PiggyBac_TE-derived"/>
</dbReference>
<comment type="caution">
    <text evidence="1">The sequence shown here is derived from an EMBL/GenBank/DDBJ whole genome shotgun (WGS) entry which is preliminary data.</text>
</comment>
<organism evidence="1 2">
    <name type="scientific">Rhamnusium bicolor</name>
    <dbReference type="NCBI Taxonomy" id="1586634"/>
    <lineage>
        <taxon>Eukaryota</taxon>
        <taxon>Metazoa</taxon>
        <taxon>Ecdysozoa</taxon>
        <taxon>Arthropoda</taxon>
        <taxon>Hexapoda</taxon>
        <taxon>Insecta</taxon>
        <taxon>Pterygota</taxon>
        <taxon>Neoptera</taxon>
        <taxon>Endopterygota</taxon>
        <taxon>Coleoptera</taxon>
        <taxon>Polyphaga</taxon>
        <taxon>Cucujiformia</taxon>
        <taxon>Chrysomeloidea</taxon>
        <taxon>Cerambycidae</taxon>
        <taxon>Lepturinae</taxon>
        <taxon>Rhagiini</taxon>
        <taxon>Rhamnusium</taxon>
    </lineage>
</organism>
<dbReference type="AlphaFoldDB" id="A0AAV8XMR0"/>
<gene>
    <name evidence="1" type="ORF">NQ314_011005</name>
</gene>
<evidence type="ECO:0000313" key="1">
    <source>
        <dbReference type="EMBL" id="KAJ8939719.1"/>
    </source>
</evidence>
<dbReference type="PANTHER" id="PTHR47055">
    <property type="entry name" value="DDE_TNP_1_7 DOMAIN-CONTAINING PROTEIN"/>
    <property type="match status" value="1"/>
</dbReference>